<name>A0A0E0FNG8_ORYNI</name>
<feature type="domain" description="F-box" evidence="1">
    <location>
        <begin position="30"/>
        <end position="66"/>
    </location>
</feature>
<dbReference type="Gramene" id="ONIVA01G23020.1">
    <property type="protein sequence ID" value="ONIVA01G23020.1"/>
    <property type="gene ID" value="ONIVA01G23020"/>
</dbReference>
<dbReference type="HOGENOM" id="CLU_023151_4_2_1"/>
<protein>
    <recommendedName>
        <fullName evidence="1">F-box domain-containing protein</fullName>
    </recommendedName>
</protein>
<dbReference type="OMA" id="ASHICKM"/>
<dbReference type="InterPro" id="IPR055411">
    <property type="entry name" value="LRR_FXL15/At3g58940/PEG3-like"/>
</dbReference>
<dbReference type="EnsemblPlants" id="ONIVA01G23020.1">
    <property type="protein sequence ID" value="ONIVA01G23020.1"/>
    <property type="gene ID" value="ONIVA01G23020"/>
</dbReference>
<reference evidence="2" key="1">
    <citation type="submission" date="2015-04" db="UniProtKB">
        <authorList>
            <consortium name="EnsemblPlants"/>
        </authorList>
    </citation>
    <scope>IDENTIFICATION</scope>
    <source>
        <strain evidence="2">SL10</strain>
    </source>
</reference>
<dbReference type="AlphaFoldDB" id="A0A0E0FNG8"/>
<dbReference type="Pfam" id="PF08387">
    <property type="entry name" value="FBD"/>
    <property type="match status" value="1"/>
</dbReference>
<dbReference type="SMART" id="SM00256">
    <property type="entry name" value="FBOX"/>
    <property type="match status" value="1"/>
</dbReference>
<dbReference type="PROSITE" id="PS50181">
    <property type="entry name" value="FBOX"/>
    <property type="match status" value="1"/>
</dbReference>
<sequence>MEAVIAECRPKPLFATGPFLSAVGGGGGGVDRISGLPDDLLFVILSKLPVRDAVATSALSPRWKSLWSSVPLRLDDAGLLHRRDGTRLGREGVAATVSAVLAAHPGPVPAASVGCCLSSDDQGYQLGGWLRALAAKGVRQLCLMGAPWSPRAALPSAVFSCSSLRRLFLGSVQCNWDLIPDHACFPELREIQICNALMKSQDLSLVLAVCPALETVEILASRNKIPTVRMSSHTIRNTLLWKSVAKEVNVLDTPCLSRVVLWQDLLLPHSRYNSKVTISRATKMRIFGYLDTGINTLVINETTVKVNTNISFKTLIPSVKVLGLSVHFGVRKEALMSISFLRCFPEVETLHITSKTDKASEAEQFSFWGKVDPVECVTSHLKKLVFHGMPWCPGNLEFLKFIVEGAYLLEKVLIVLPKGTYTSMHSVITKLKLAPLTSASWASHICKMEVVQSSQGTLSYQRASDRSVDDPLDYSL</sequence>
<evidence type="ECO:0000259" key="1">
    <source>
        <dbReference type="PROSITE" id="PS50181"/>
    </source>
</evidence>
<dbReference type="Pfam" id="PF24758">
    <property type="entry name" value="LRR_At5g56370"/>
    <property type="match status" value="1"/>
</dbReference>
<dbReference type="Pfam" id="PF00646">
    <property type="entry name" value="F-box"/>
    <property type="match status" value="1"/>
</dbReference>
<dbReference type="InterPro" id="IPR036047">
    <property type="entry name" value="F-box-like_dom_sf"/>
</dbReference>
<accession>A0A0E0FNG8</accession>
<proteinExistence type="predicted"/>
<dbReference type="InterPro" id="IPR055302">
    <property type="entry name" value="F-box_dom-containing"/>
</dbReference>
<evidence type="ECO:0000313" key="2">
    <source>
        <dbReference type="EnsemblPlants" id="ONIVA01G23020.1"/>
    </source>
</evidence>
<evidence type="ECO:0000313" key="3">
    <source>
        <dbReference type="Proteomes" id="UP000006591"/>
    </source>
</evidence>
<dbReference type="InterPro" id="IPR001810">
    <property type="entry name" value="F-box_dom"/>
</dbReference>
<dbReference type="InterPro" id="IPR053781">
    <property type="entry name" value="F-box_AtFBL13-like"/>
</dbReference>
<reference evidence="2" key="2">
    <citation type="submission" date="2018-04" db="EMBL/GenBank/DDBJ databases">
        <title>OnivRS2 (Oryza nivara Reference Sequence Version 2).</title>
        <authorList>
            <person name="Zhang J."/>
            <person name="Kudrna D."/>
            <person name="Lee S."/>
            <person name="Talag J."/>
            <person name="Rajasekar S."/>
            <person name="Welchert J."/>
            <person name="Hsing Y.-I."/>
            <person name="Wing R.A."/>
        </authorList>
    </citation>
    <scope>NUCLEOTIDE SEQUENCE [LARGE SCALE GENOMIC DNA]</scope>
</reference>
<dbReference type="PANTHER" id="PTHR32141:SF40">
    <property type="entry name" value="OS06G0492900 PROTEIN"/>
    <property type="match status" value="1"/>
</dbReference>
<dbReference type="PANTHER" id="PTHR32141">
    <property type="match status" value="1"/>
</dbReference>
<dbReference type="InterPro" id="IPR006566">
    <property type="entry name" value="FBD"/>
</dbReference>
<dbReference type="SUPFAM" id="SSF81383">
    <property type="entry name" value="F-box domain"/>
    <property type="match status" value="1"/>
</dbReference>
<dbReference type="CDD" id="cd22160">
    <property type="entry name" value="F-box_AtFBL13-like"/>
    <property type="match status" value="1"/>
</dbReference>
<dbReference type="STRING" id="4536.A0A0E0FNG8"/>
<dbReference type="Gene3D" id="1.20.1280.50">
    <property type="match status" value="1"/>
</dbReference>
<organism evidence="2">
    <name type="scientific">Oryza nivara</name>
    <name type="common">Indian wild rice</name>
    <name type="synonym">Oryza sativa f. spontanea</name>
    <dbReference type="NCBI Taxonomy" id="4536"/>
    <lineage>
        <taxon>Eukaryota</taxon>
        <taxon>Viridiplantae</taxon>
        <taxon>Streptophyta</taxon>
        <taxon>Embryophyta</taxon>
        <taxon>Tracheophyta</taxon>
        <taxon>Spermatophyta</taxon>
        <taxon>Magnoliopsida</taxon>
        <taxon>Liliopsida</taxon>
        <taxon>Poales</taxon>
        <taxon>Poaceae</taxon>
        <taxon>BOP clade</taxon>
        <taxon>Oryzoideae</taxon>
        <taxon>Oryzeae</taxon>
        <taxon>Oryzinae</taxon>
        <taxon>Oryza</taxon>
    </lineage>
</organism>
<keyword evidence="3" id="KW-1185">Reference proteome</keyword>
<dbReference type="Proteomes" id="UP000006591">
    <property type="component" value="Chromosome 1"/>
</dbReference>